<dbReference type="AlphaFoldDB" id="I3E5Y3"/>
<keyword evidence="4" id="KW-0413">Isomerase</keyword>
<dbReference type="STRING" id="997296.PB1_03155"/>
<evidence type="ECO:0000256" key="2">
    <source>
        <dbReference type="ARBA" id="ARBA00022723"/>
    </source>
</evidence>
<dbReference type="PANTHER" id="PTHR11820:SF7">
    <property type="entry name" value="ACYLPYRUVASE FAHD1, MITOCHONDRIAL"/>
    <property type="match status" value="1"/>
</dbReference>
<comment type="similarity">
    <text evidence="1">Belongs to the FAH family.</text>
</comment>
<dbReference type="GO" id="GO:0018773">
    <property type="term" value="F:acetylpyruvate hydrolase activity"/>
    <property type="evidence" value="ECO:0007669"/>
    <property type="project" value="TreeGrafter"/>
</dbReference>
<gene>
    <name evidence="4" type="ORF">PB1_03155</name>
</gene>
<comment type="caution">
    <text evidence="4">The sequence shown here is derived from an EMBL/GenBank/DDBJ whole genome shotgun (WGS) entry which is preliminary data.</text>
</comment>
<dbReference type="RefSeq" id="WP_003350670.1">
    <property type="nucleotide sequence ID" value="NZ_AFEU01000001.1"/>
</dbReference>
<dbReference type="PATRIC" id="fig|997296.3.peg.694"/>
<organism evidence="4 5">
    <name type="scientific">Bacillus methanolicus PB1</name>
    <dbReference type="NCBI Taxonomy" id="997296"/>
    <lineage>
        <taxon>Bacteria</taxon>
        <taxon>Bacillati</taxon>
        <taxon>Bacillota</taxon>
        <taxon>Bacilli</taxon>
        <taxon>Bacillales</taxon>
        <taxon>Bacillaceae</taxon>
        <taxon>Bacillus</taxon>
    </lineage>
</organism>
<evidence type="ECO:0000313" key="4">
    <source>
        <dbReference type="EMBL" id="EIJ81904.1"/>
    </source>
</evidence>
<dbReference type="GO" id="GO:0016853">
    <property type="term" value="F:isomerase activity"/>
    <property type="evidence" value="ECO:0007669"/>
    <property type="project" value="UniProtKB-KW"/>
</dbReference>
<dbReference type="SUPFAM" id="SSF56529">
    <property type="entry name" value="FAH"/>
    <property type="match status" value="1"/>
</dbReference>
<proteinExistence type="inferred from homology"/>
<dbReference type="Gene3D" id="3.90.850.10">
    <property type="entry name" value="Fumarylacetoacetase-like, C-terminal domain"/>
    <property type="match status" value="1"/>
</dbReference>
<dbReference type="Proteomes" id="UP000010523">
    <property type="component" value="Unassembled WGS sequence"/>
</dbReference>
<dbReference type="OrthoDB" id="9805307at2"/>
<dbReference type="GO" id="GO:0046872">
    <property type="term" value="F:metal ion binding"/>
    <property type="evidence" value="ECO:0007669"/>
    <property type="project" value="UniProtKB-KW"/>
</dbReference>
<reference evidence="4 5" key="1">
    <citation type="journal article" date="2012" name="Appl. Environ. Microbiol.">
        <title>Genome Sequence of Thermotolerant Bacillus methanolicus: Features and Regulation Related to Methylotrophy and Production of L-Lysine and L-Glutamate from Methanol.</title>
        <authorList>
            <person name="Heggeset T.M."/>
            <person name="Krog A."/>
            <person name="Balzer S."/>
            <person name="Wentzel A."/>
            <person name="Ellingsen T.E."/>
            <person name="Brautaset T."/>
        </authorList>
    </citation>
    <scope>NUCLEOTIDE SEQUENCE [LARGE SCALE GENOMIC DNA]</scope>
    <source>
        <strain evidence="4 5">PB1</strain>
    </source>
</reference>
<evidence type="ECO:0000313" key="5">
    <source>
        <dbReference type="Proteomes" id="UP000010523"/>
    </source>
</evidence>
<accession>I3E5Y3</accession>
<name>I3E5Y3_BACMT</name>
<keyword evidence="2" id="KW-0479">Metal-binding</keyword>
<dbReference type="Pfam" id="PF01557">
    <property type="entry name" value="FAA_hydrolase"/>
    <property type="match status" value="1"/>
</dbReference>
<dbReference type="eggNOG" id="COG0179">
    <property type="taxonomic scope" value="Bacteria"/>
</dbReference>
<protein>
    <submittedName>
        <fullName evidence="4">5-carboxymethyl-2-hydroxymuconate Delta-isomerase</fullName>
    </submittedName>
</protein>
<sequence length="304" mass="33879">MKFVTAKDKDGVFVGFLNEDNNSVLPLGRAEDKRTVENYFPTTMTECIAHGEDFIKKVENLIEWASTSGEEKELYIPLEALELLAPIPRPAKNIFCVGKNYAEHAIEMGSKDDIPEHIMVFTKAPTTVIGHQEKVHSHQKVTKELDYEGELAVVIGKAGKAIKKEEALDYVFGYTIINDITARDLQSRHQQFFIGKSLDTTCPMGPWIVHKSEIENPNQLNIQTKVNGEIRQNSNTKHFIFPVEEIISVLSAGMTLEPGDIIATGTPAGVGKGFKPPRFLNPGDVIEITIEKIGTLRNQIADEY</sequence>
<evidence type="ECO:0000256" key="1">
    <source>
        <dbReference type="ARBA" id="ARBA00010211"/>
    </source>
</evidence>
<evidence type="ECO:0000259" key="3">
    <source>
        <dbReference type="Pfam" id="PF01557"/>
    </source>
</evidence>
<keyword evidence="5" id="KW-1185">Reference proteome</keyword>
<dbReference type="InterPro" id="IPR036663">
    <property type="entry name" value="Fumarylacetoacetase_C_sf"/>
</dbReference>
<dbReference type="InterPro" id="IPR011234">
    <property type="entry name" value="Fumarylacetoacetase-like_C"/>
</dbReference>
<dbReference type="EMBL" id="AFEU01000001">
    <property type="protein sequence ID" value="EIJ81904.1"/>
    <property type="molecule type" value="Genomic_DNA"/>
</dbReference>
<dbReference type="PANTHER" id="PTHR11820">
    <property type="entry name" value="ACYLPYRUVASE"/>
    <property type="match status" value="1"/>
</dbReference>
<dbReference type="FunFam" id="3.90.850.10:FF:000010">
    <property type="entry name" value="FAA hydrolase family protein"/>
    <property type="match status" value="1"/>
</dbReference>
<feature type="domain" description="Fumarylacetoacetase-like C-terminal" evidence="3">
    <location>
        <begin position="94"/>
        <end position="300"/>
    </location>
</feature>